<dbReference type="GO" id="GO:0005737">
    <property type="term" value="C:cytoplasm"/>
    <property type="evidence" value="ECO:0007669"/>
    <property type="project" value="TreeGrafter"/>
</dbReference>
<proteinExistence type="predicted"/>
<dbReference type="PANTHER" id="PTHR10502:SF193">
    <property type="entry name" value="ANNEXIN D8"/>
    <property type="match status" value="1"/>
</dbReference>
<dbReference type="GO" id="GO:0005886">
    <property type="term" value="C:plasma membrane"/>
    <property type="evidence" value="ECO:0007669"/>
    <property type="project" value="TreeGrafter"/>
</dbReference>
<keyword evidence="4" id="KW-1185">Reference proteome</keyword>
<dbReference type="Proteomes" id="UP001279734">
    <property type="component" value="Unassembled WGS sequence"/>
</dbReference>
<sequence length="120" mass="13683">MSLGDPLDREVALADEALKNAMPDHWLLVAIVSTNRYHGEEIDELTAHSEAVALHDEIHDGESNHEEIMKIISTRSKQQHMATFNHFKDIHGTSITKVLKQRKRLYTITILFTAETCLYS</sequence>
<keyword evidence="1" id="KW-0677">Repeat</keyword>
<dbReference type="AlphaFoldDB" id="A0AAD3SBH9"/>
<evidence type="ECO:0000256" key="2">
    <source>
        <dbReference type="ARBA" id="ARBA00023216"/>
    </source>
</evidence>
<dbReference type="GO" id="GO:0009651">
    <property type="term" value="P:response to salt stress"/>
    <property type="evidence" value="ECO:0007669"/>
    <property type="project" value="TreeGrafter"/>
</dbReference>
<dbReference type="GO" id="GO:0001786">
    <property type="term" value="F:phosphatidylserine binding"/>
    <property type="evidence" value="ECO:0007669"/>
    <property type="project" value="TreeGrafter"/>
</dbReference>
<reference evidence="3" key="1">
    <citation type="submission" date="2023-05" db="EMBL/GenBank/DDBJ databases">
        <title>Nepenthes gracilis genome sequencing.</title>
        <authorList>
            <person name="Fukushima K."/>
        </authorList>
    </citation>
    <scope>NUCLEOTIDE SEQUENCE</scope>
    <source>
        <strain evidence="3">SING2019-196</strain>
    </source>
</reference>
<dbReference type="GO" id="GO:0009409">
    <property type="term" value="P:response to cold"/>
    <property type="evidence" value="ECO:0007669"/>
    <property type="project" value="TreeGrafter"/>
</dbReference>
<evidence type="ECO:0000313" key="4">
    <source>
        <dbReference type="Proteomes" id="UP001279734"/>
    </source>
</evidence>
<dbReference type="Gene3D" id="1.10.220.10">
    <property type="entry name" value="Annexin"/>
    <property type="match status" value="1"/>
</dbReference>
<dbReference type="Pfam" id="PF00191">
    <property type="entry name" value="Annexin"/>
    <property type="match status" value="1"/>
</dbReference>
<dbReference type="EMBL" id="BSYO01000007">
    <property type="protein sequence ID" value="GMH07629.1"/>
    <property type="molecule type" value="Genomic_DNA"/>
</dbReference>
<dbReference type="PANTHER" id="PTHR10502">
    <property type="entry name" value="ANNEXIN"/>
    <property type="match status" value="1"/>
</dbReference>
<dbReference type="InterPro" id="IPR037104">
    <property type="entry name" value="Annexin_sf"/>
</dbReference>
<evidence type="ECO:0000313" key="3">
    <source>
        <dbReference type="EMBL" id="GMH07629.1"/>
    </source>
</evidence>
<dbReference type="GO" id="GO:0009414">
    <property type="term" value="P:response to water deprivation"/>
    <property type="evidence" value="ECO:0007669"/>
    <property type="project" value="TreeGrafter"/>
</dbReference>
<dbReference type="SUPFAM" id="SSF47874">
    <property type="entry name" value="Annexin"/>
    <property type="match status" value="1"/>
</dbReference>
<comment type="caution">
    <text evidence="3">The sequence shown here is derived from an EMBL/GenBank/DDBJ whole genome shotgun (WGS) entry which is preliminary data.</text>
</comment>
<dbReference type="GO" id="GO:0005544">
    <property type="term" value="F:calcium-dependent phospholipid binding"/>
    <property type="evidence" value="ECO:0007669"/>
    <property type="project" value="InterPro"/>
</dbReference>
<evidence type="ECO:0000256" key="1">
    <source>
        <dbReference type="ARBA" id="ARBA00022737"/>
    </source>
</evidence>
<keyword evidence="2" id="KW-0041">Annexin</keyword>
<dbReference type="GO" id="GO:0005509">
    <property type="term" value="F:calcium ion binding"/>
    <property type="evidence" value="ECO:0007669"/>
    <property type="project" value="InterPro"/>
</dbReference>
<gene>
    <name evidence="3" type="ORF">Nepgr_009469</name>
</gene>
<accession>A0AAD3SBH9</accession>
<protein>
    <submittedName>
        <fullName evidence="3">Uncharacterized protein</fullName>
    </submittedName>
</protein>
<name>A0AAD3SBH9_NEPGR</name>
<dbReference type="InterPro" id="IPR018502">
    <property type="entry name" value="Annexin_repeat"/>
</dbReference>
<organism evidence="3 4">
    <name type="scientific">Nepenthes gracilis</name>
    <name type="common">Slender pitcher plant</name>
    <dbReference type="NCBI Taxonomy" id="150966"/>
    <lineage>
        <taxon>Eukaryota</taxon>
        <taxon>Viridiplantae</taxon>
        <taxon>Streptophyta</taxon>
        <taxon>Embryophyta</taxon>
        <taxon>Tracheophyta</taxon>
        <taxon>Spermatophyta</taxon>
        <taxon>Magnoliopsida</taxon>
        <taxon>eudicotyledons</taxon>
        <taxon>Gunneridae</taxon>
        <taxon>Pentapetalae</taxon>
        <taxon>Caryophyllales</taxon>
        <taxon>Nepenthaceae</taxon>
        <taxon>Nepenthes</taxon>
    </lineage>
</organism>
<dbReference type="GO" id="GO:0009408">
    <property type="term" value="P:response to heat"/>
    <property type="evidence" value="ECO:0007669"/>
    <property type="project" value="TreeGrafter"/>
</dbReference>